<gene>
    <name evidence="1" type="ORF">E2C01_082194</name>
</gene>
<sequence>MSAKRTWWRDCLGNPGQHSRFNQILPLL</sequence>
<proteinExistence type="predicted"/>
<dbReference type="Proteomes" id="UP000324222">
    <property type="component" value="Unassembled WGS sequence"/>
</dbReference>
<comment type="caution">
    <text evidence="1">The sequence shown here is derived from an EMBL/GenBank/DDBJ whole genome shotgun (WGS) entry which is preliminary data.</text>
</comment>
<accession>A0A5B7J486</accession>
<dbReference type="AlphaFoldDB" id="A0A5B7J486"/>
<keyword evidence="2" id="KW-1185">Reference proteome</keyword>
<organism evidence="1 2">
    <name type="scientific">Portunus trituberculatus</name>
    <name type="common">Swimming crab</name>
    <name type="synonym">Neptunus trituberculatus</name>
    <dbReference type="NCBI Taxonomy" id="210409"/>
    <lineage>
        <taxon>Eukaryota</taxon>
        <taxon>Metazoa</taxon>
        <taxon>Ecdysozoa</taxon>
        <taxon>Arthropoda</taxon>
        <taxon>Crustacea</taxon>
        <taxon>Multicrustacea</taxon>
        <taxon>Malacostraca</taxon>
        <taxon>Eumalacostraca</taxon>
        <taxon>Eucarida</taxon>
        <taxon>Decapoda</taxon>
        <taxon>Pleocyemata</taxon>
        <taxon>Brachyura</taxon>
        <taxon>Eubrachyura</taxon>
        <taxon>Portunoidea</taxon>
        <taxon>Portunidae</taxon>
        <taxon>Portuninae</taxon>
        <taxon>Portunus</taxon>
    </lineage>
</organism>
<dbReference type="EMBL" id="VSRR010074181">
    <property type="protein sequence ID" value="MPC87334.1"/>
    <property type="molecule type" value="Genomic_DNA"/>
</dbReference>
<name>A0A5B7J486_PORTR</name>
<reference evidence="1 2" key="1">
    <citation type="submission" date="2019-05" db="EMBL/GenBank/DDBJ databases">
        <title>Another draft genome of Portunus trituberculatus and its Hox gene families provides insights of decapod evolution.</title>
        <authorList>
            <person name="Jeong J.-H."/>
            <person name="Song I."/>
            <person name="Kim S."/>
            <person name="Choi T."/>
            <person name="Kim D."/>
            <person name="Ryu S."/>
            <person name="Kim W."/>
        </authorList>
    </citation>
    <scope>NUCLEOTIDE SEQUENCE [LARGE SCALE GENOMIC DNA]</scope>
    <source>
        <tissue evidence="1">Muscle</tissue>
    </source>
</reference>
<protein>
    <submittedName>
        <fullName evidence="1">Uncharacterized protein</fullName>
    </submittedName>
</protein>
<evidence type="ECO:0000313" key="2">
    <source>
        <dbReference type="Proteomes" id="UP000324222"/>
    </source>
</evidence>
<evidence type="ECO:0000313" key="1">
    <source>
        <dbReference type="EMBL" id="MPC87334.1"/>
    </source>
</evidence>